<dbReference type="RefSeq" id="WP_154737436.1">
    <property type="nucleotide sequence ID" value="NZ_WMBQ01000001.1"/>
</dbReference>
<name>A0A6I3KFA1_9HYPH</name>
<dbReference type="EMBL" id="WMBQ01000001">
    <property type="protein sequence ID" value="MTD92846.1"/>
    <property type="molecule type" value="Genomic_DNA"/>
</dbReference>
<comment type="caution">
    <text evidence="1">The sequence shown here is derived from an EMBL/GenBank/DDBJ whole genome shotgun (WGS) entry which is preliminary data.</text>
</comment>
<organism evidence="1 2">
    <name type="scientific">Hyphomicrobium album</name>
    <dbReference type="NCBI Taxonomy" id="2665159"/>
    <lineage>
        <taxon>Bacteria</taxon>
        <taxon>Pseudomonadati</taxon>
        <taxon>Pseudomonadota</taxon>
        <taxon>Alphaproteobacteria</taxon>
        <taxon>Hyphomicrobiales</taxon>
        <taxon>Hyphomicrobiaceae</taxon>
        <taxon>Hyphomicrobium</taxon>
    </lineage>
</organism>
<accession>A0A6I3KFA1</accession>
<evidence type="ECO:0000313" key="1">
    <source>
        <dbReference type="EMBL" id="MTD92846.1"/>
    </source>
</evidence>
<keyword evidence="2" id="KW-1185">Reference proteome</keyword>
<dbReference type="Proteomes" id="UP000440694">
    <property type="component" value="Unassembled WGS sequence"/>
</dbReference>
<dbReference type="AlphaFoldDB" id="A0A6I3KFA1"/>
<sequence length="102" mass="11649">MAGRRSKSDQQAPRPLLAFDAQFEADDSLRVYLWAEHQSRSRIRFEIGPDVLSEVLGSADPAHDDDNLALCRRERLRIVAACSNALRRSALNEIRLEPRDFE</sequence>
<evidence type="ECO:0008006" key="3">
    <source>
        <dbReference type="Google" id="ProtNLM"/>
    </source>
</evidence>
<protein>
    <recommendedName>
        <fullName evidence="3">DUF1488 family protein</fullName>
    </recommendedName>
</protein>
<gene>
    <name evidence="1" type="ORF">GIW81_00690</name>
</gene>
<reference evidence="1 2" key="1">
    <citation type="submission" date="2019-11" db="EMBL/GenBank/DDBJ databases">
        <title>Identification of a novel strain.</title>
        <authorList>
            <person name="Xu Q."/>
            <person name="Wang G."/>
        </authorList>
    </citation>
    <scope>NUCLEOTIDE SEQUENCE [LARGE SCALE GENOMIC DNA]</scope>
    <source>
        <strain evidence="2">xq</strain>
    </source>
</reference>
<proteinExistence type="predicted"/>
<evidence type="ECO:0000313" key="2">
    <source>
        <dbReference type="Proteomes" id="UP000440694"/>
    </source>
</evidence>